<comment type="caution">
    <text evidence="4">The sequence shown here is derived from an EMBL/GenBank/DDBJ whole genome shotgun (WGS) entry which is preliminary data.</text>
</comment>
<evidence type="ECO:0000313" key="5">
    <source>
        <dbReference type="Proteomes" id="UP000271374"/>
    </source>
</evidence>
<proteinExistence type="predicted"/>
<feature type="domain" description="CBS" evidence="3">
    <location>
        <begin position="7"/>
        <end position="65"/>
    </location>
</feature>
<dbReference type="Pfam" id="PF00571">
    <property type="entry name" value="CBS"/>
    <property type="match status" value="2"/>
</dbReference>
<dbReference type="SMART" id="SM00116">
    <property type="entry name" value="CBS"/>
    <property type="match status" value="2"/>
</dbReference>
<dbReference type="PANTHER" id="PTHR43080:SF26">
    <property type="entry name" value="REGULATORY PROTEIN"/>
    <property type="match status" value="1"/>
</dbReference>
<reference evidence="4 5" key="1">
    <citation type="submission" date="2018-12" db="EMBL/GenBank/DDBJ databases">
        <title>Bacillus yapensis draft genome sequence.</title>
        <authorList>
            <person name="Yu L."/>
            <person name="Xu X."/>
            <person name="Tang X."/>
        </authorList>
    </citation>
    <scope>NUCLEOTIDE SEQUENCE [LARGE SCALE GENOMIC DNA]</scope>
    <source>
        <strain evidence="4 5">XXST-01</strain>
    </source>
</reference>
<organism evidence="4 5">
    <name type="scientific">Bacillus yapensis</name>
    <dbReference type="NCBI Taxonomy" id="2492960"/>
    <lineage>
        <taxon>Bacteria</taxon>
        <taxon>Bacillati</taxon>
        <taxon>Bacillota</taxon>
        <taxon>Bacilli</taxon>
        <taxon>Bacillales</taxon>
        <taxon>Bacillaceae</taxon>
        <taxon>Bacillus</taxon>
    </lineage>
</organism>
<dbReference type="Proteomes" id="UP000271374">
    <property type="component" value="Unassembled WGS sequence"/>
</dbReference>
<dbReference type="CDD" id="cd09834">
    <property type="entry name" value="CBS_pair_bac"/>
    <property type="match status" value="1"/>
</dbReference>
<dbReference type="SUPFAM" id="SSF54631">
    <property type="entry name" value="CBS-domain pair"/>
    <property type="match status" value="1"/>
</dbReference>
<dbReference type="InterPro" id="IPR046342">
    <property type="entry name" value="CBS_dom_sf"/>
</dbReference>
<keyword evidence="1 2" id="KW-0129">CBS domain</keyword>
<accession>A0A3S0KAW2</accession>
<sequence>MNIAFFLLPKSEVVYLNFNRTMRQALEKMEYHRYSAIPIIDHDGKYIGTLTEGDLLWKLKNTPDLNFRNTDQIMLSEIPLHVKNEPISVNEEMEAIIARAKEQNFVPVVDDNGIFIGIIRRREIIEYCANQLFKVLNQKEYHKTKS</sequence>
<dbReference type="EMBL" id="RXNT01000023">
    <property type="protein sequence ID" value="RTR26576.1"/>
    <property type="molecule type" value="Genomic_DNA"/>
</dbReference>
<evidence type="ECO:0000256" key="2">
    <source>
        <dbReference type="PROSITE-ProRule" id="PRU00703"/>
    </source>
</evidence>
<keyword evidence="5" id="KW-1185">Reference proteome</keyword>
<dbReference type="RefSeq" id="WP_126410744.1">
    <property type="nucleotide sequence ID" value="NZ_RXNT01000023.1"/>
</dbReference>
<dbReference type="Gene3D" id="3.10.580.10">
    <property type="entry name" value="CBS-domain"/>
    <property type="match status" value="1"/>
</dbReference>
<dbReference type="AlphaFoldDB" id="A0A3S0KAW2"/>
<feature type="domain" description="CBS" evidence="3">
    <location>
        <begin position="74"/>
        <end position="135"/>
    </location>
</feature>
<dbReference type="InterPro" id="IPR051257">
    <property type="entry name" value="Diverse_CBS-Domain"/>
</dbReference>
<name>A0A3S0KAW2_9BACI</name>
<evidence type="ECO:0000259" key="3">
    <source>
        <dbReference type="PROSITE" id="PS51371"/>
    </source>
</evidence>
<protein>
    <submittedName>
        <fullName evidence="4">CBS domain-containing protein</fullName>
    </submittedName>
</protein>
<dbReference type="PANTHER" id="PTHR43080">
    <property type="entry name" value="CBS DOMAIN-CONTAINING PROTEIN CBSX3, MITOCHONDRIAL"/>
    <property type="match status" value="1"/>
</dbReference>
<dbReference type="InterPro" id="IPR000644">
    <property type="entry name" value="CBS_dom"/>
</dbReference>
<gene>
    <name evidence="4" type="ORF">EKG37_21130</name>
</gene>
<dbReference type="PROSITE" id="PS51371">
    <property type="entry name" value="CBS"/>
    <property type="match status" value="2"/>
</dbReference>
<dbReference type="OrthoDB" id="384703at2"/>
<evidence type="ECO:0000256" key="1">
    <source>
        <dbReference type="ARBA" id="ARBA00023122"/>
    </source>
</evidence>
<evidence type="ECO:0000313" key="4">
    <source>
        <dbReference type="EMBL" id="RTR26576.1"/>
    </source>
</evidence>